<dbReference type="GeneID" id="36836294"/>
<reference evidence="4" key="2">
    <citation type="submission" date="2020-03" db="EMBL/GenBank/DDBJ databases">
        <title>Complete Genome Sequences of Extremely Thermoacidophilic, Metal-Mobilizing Type-Strain Members of the Archaeal Family Sulfolobaceae: Acidianus brierleyi DSM-1651T, Acidianus sulfidivorans DSM-18786T, Metallosphaera hakonensis DSM-7519T, and Metallosphaera prunae DSM-10039T.</title>
        <authorList>
            <person name="Counts J.A."/>
            <person name="Kelly R.M."/>
        </authorList>
    </citation>
    <scope>NUCLEOTIDE SEQUENCE [LARGE SCALE GENOMIC DNA]</scope>
    <source>
        <strain evidence="4">HO1-1</strain>
    </source>
</reference>
<sequence length="320" mass="36481">MKVHVSAVGTSLLRSALTDENLRNRVKALGIEDWDRLRFDDDRQKKIGENFVTLRDSLLDFLKRRGKSASAELDSLFSAIDKLKHGRDEVFVFLYATNTWNSKLAGNVIRDYLTEEGIRSELVTISNISSEETFYEGINDLFDKVIYKILKFKEEGGEVYINATPGLKPETVFLTLAGLLAGADLIYYKYQEFNDVVILPSPPITVSPRYLEPLIRFANSGYTLSGKSAKEMGIPVNSLEAKGLIERKGEDAYRLKEWVRKTLRIYLPKEVSDQFKVIVEGEGEKTFDSETEAYDYMQSKIREGKRARVEVPDRVYFLGP</sequence>
<proteinExistence type="predicted"/>
<protein>
    <submittedName>
        <fullName evidence="3">CRISPR-associated protein</fullName>
    </submittedName>
</protein>
<feature type="domain" description="CRISPR system ring nuclease SSO1393-like" evidence="1">
    <location>
        <begin position="68"/>
        <end position="201"/>
    </location>
</feature>
<dbReference type="OrthoDB" id="43371at2157"/>
<dbReference type="Pfam" id="PF22165">
    <property type="entry name" value="WHD_SSO1393"/>
    <property type="match status" value="1"/>
</dbReference>
<dbReference type="RefSeq" id="WP_110369691.1">
    <property type="nucleotide sequence ID" value="NZ_CP029287.2"/>
</dbReference>
<dbReference type="InterPro" id="IPR013442">
    <property type="entry name" value="SSO1393-like"/>
</dbReference>
<name>A0A2U9IWM3_9CREN</name>
<dbReference type="InterPro" id="IPR016620">
    <property type="entry name" value="SSO1393"/>
</dbReference>
<evidence type="ECO:0000259" key="2">
    <source>
        <dbReference type="Pfam" id="PF22165"/>
    </source>
</evidence>
<organism evidence="3 4">
    <name type="scientific">Metallosphaera hakonensis JCM 8857 = DSM 7519</name>
    <dbReference type="NCBI Taxonomy" id="1293036"/>
    <lineage>
        <taxon>Archaea</taxon>
        <taxon>Thermoproteota</taxon>
        <taxon>Thermoprotei</taxon>
        <taxon>Sulfolobales</taxon>
        <taxon>Sulfolobaceae</taxon>
        <taxon>Metallosphaera</taxon>
    </lineage>
</organism>
<dbReference type="KEGG" id="mhk:DFR87_13085"/>
<evidence type="ECO:0000313" key="3">
    <source>
        <dbReference type="EMBL" id="AWS00449.1"/>
    </source>
</evidence>
<keyword evidence="4" id="KW-1185">Reference proteome</keyword>
<dbReference type="Gene3D" id="3.40.50.10770">
    <property type="entry name" value="Hypothetical protein VC1899 like domain (Restriction endonuclease-like)"/>
    <property type="match status" value="1"/>
</dbReference>
<reference evidence="4" key="3">
    <citation type="submission" date="2020-03" db="EMBL/GenBank/DDBJ databases">
        <title>Sequencing and Assembly of Multiple Reported Metal-Biooxidizing Members of the Extremely Thermoacidophilic Archaeal Family Sulfolobaceae.</title>
        <authorList>
            <person name="Counts J.A."/>
            <person name="Kelly R.M."/>
        </authorList>
    </citation>
    <scope>NUCLEOTIDE SEQUENCE [LARGE SCALE GENOMIC DNA]</scope>
    <source>
        <strain evidence="4">HO1-1</strain>
    </source>
</reference>
<dbReference type="InterPro" id="IPR054041">
    <property type="entry name" value="WHD_SSO1393"/>
</dbReference>
<feature type="domain" description="SSO1393-like winged-helix" evidence="2">
    <location>
        <begin position="208"/>
        <end position="266"/>
    </location>
</feature>
<dbReference type="AlphaFoldDB" id="A0A2U9IWM3"/>
<dbReference type="CDD" id="cd09742">
    <property type="entry name" value="Csm6_III-A"/>
    <property type="match status" value="1"/>
</dbReference>
<dbReference type="Proteomes" id="UP000247586">
    <property type="component" value="Chromosome"/>
</dbReference>
<accession>A0A2U9IWM3</accession>
<dbReference type="EMBL" id="CP029287">
    <property type="protein sequence ID" value="AWS00449.1"/>
    <property type="molecule type" value="Genomic_DNA"/>
</dbReference>
<dbReference type="Gene3D" id="1.10.10.1690">
    <property type="entry name" value="Uncharacterised CRISPR-associated protein family, UPF0236"/>
    <property type="match status" value="1"/>
</dbReference>
<dbReference type="Gene3D" id="1.10.196.30">
    <property type="match status" value="1"/>
</dbReference>
<dbReference type="NCBIfam" id="TIGR02619">
    <property type="entry name" value="putative CRISPR-associated protein, APE2256 family"/>
    <property type="match status" value="1"/>
</dbReference>
<gene>
    <name evidence="3" type="ORF">DFR87_13085</name>
</gene>
<reference evidence="3 4" key="1">
    <citation type="submission" date="2018-05" db="EMBL/GenBank/DDBJ databases">
        <title>Complete Genome Sequences of Extremely Thermoacidophilic, Metal-Mobilizing Type-Strain Members of the Archaeal Family Sulfolobaceae: Acidianus brierleyi DSM-1651T, Acidianus sulfidivorans DSM-18786T, Metallosphaera hakonensis DSM-7519T, and Metallosphaera prunae DSM-10039T.</title>
        <authorList>
            <person name="Counts J.A."/>
            <person name="Kelly R.M."/>
        </authorList>
    </citation>
    <scope>NUCLEOTIDE SEQUENCE [LARGE SCALE GENOMIC DNA]</scope>
    <source>
        <strain evidence="3 4">HO1-1</strain>
    </source>
</reference>
<evidence type="ECO:0000313" key="4">
    <source>
        <dbReference type="Proteomes" id="UP000247586"/>
    </source>
</evidence>
<evidence type="ECO:0000259" key="1">
    <source>
        <dbReference type="Pfam" id="PF09651"/>
    </source>
</evidence>
<dbReference type="STRING" id="1293036.GCA_001315825_03204"/>
<dbReference type="Pfam" id="PF09651">
    <property type="entry name" value="Cas_APE2256"/>
    <property type="match status" value="1"/>
</dbReference>
<dbReference type="PIRSF" id="PIRSF014470">
    <property type="entry name" value="UCP014470"/>
    <property type="match status" value="1"/>
</dbReference>